<dbReference type="GO" id="GO:0043546">
    <property type="term" value="F:molybdopterin cofactor binding"/>
    <property type="evidence" value="ECO:0007669"/>
    <property type="project" value="InterPro"/>
</dbReference>
<dbReference type="Proteomes" id="UP000018896">
    <property type="component" value="Unassembled WGS sequence"/>
</dbReference>
<feature type="domain" description="Molybdopterin dinucleotide-binding" evidence="4">
    <location>
        <begin position="14"/>
        <end position="120"/>
    </location>
</feature>
<evidence type="ECO:0000256" key="2">
    <source>
        <dbReference type="ARBA" id="ARBA00023004"/>
    </source>
</evidence>
<dbReference type="PANTHER" id="PTHR43105">
    <property type="entry name" value="RESPIRATORY NITRATE REDUCTASE"/>
    <property type="match status" value="1"/>
</dbReference>
<protein>
    <submittedName>
        <fullName evidence="5">Assimilatory nitrate reductase large subunit</fullName>
    </submittedName>
</protein>
<dbReference type="Gene3D" id="2.40.40.20">
    <property type="match status" value="1"/>
</dbReference>
<evidence type="ECO:0000259" key="4">
    <source>
        <dbReference type="Pfam" id="PF01568"/>
    </source>
</evidence>
<dbReference type="SUPFAM" id="SSF50692">
    <property type="entry name" value="ADC-like"/>
    <property type="match status" value="1"/>
</dbReference>
<proteinExistence type="predicted"/>
<accession>W4QTF7</accession>
<organism evidence="5 6">
    <name type="scientific">Halalkalibacter akibai (strain ATCC 43226 / DSM 21942 / CIP 109018 / JCM 9157 / 1139)</name>
    <name type="common">Bacillus akibai</name>
    <dbReference type="NCBI Taxonomy" id="1236973"/>
    <lineage>
        <taxon>Bacteria</taxon>
        <taxon>Bacillati</taxon>
        <taxon>Bacillota</taxon>
        <taxon>Bacilli</taxon>
        <taxon>Bacillales</taxon>
        <taxon>Bacillaceae</taxon>
        <taxon>Halalkalibacter</taxon>
    </lineage>
</organism>
<dbReference type="STRING" id="1236973.JCM9157_2289"/>
<gene>
    <name evidence="5" type="ORF">JCM9157_2289</name>
</gene>
<evidence type="ECO:0000313" key="6">
    <source>
        <dbReference type="Proteomes" id="UP000018896"/>
    </source>
</evidence>
<dbReference type="InterPro" id="IPR009010">
    <property type="entry name" value="Asp_de-COase-like_dom_sf"/>
</dbReference>
<dbReference type="GO" id="GO:0022904">
    <property type="term" value="P:respiratory electron transport chain"/>
    <property type="evidence" value="ECO:0007669"/>
    <property type="project" value="TreeGrafter"/>
</dbReference>
<dbReference type="GO" id="GO:0046872">
    <property type="term" value="F:metal ion binding"/>
    <property type="evidence" value="ECO:0007669"/>
    <property type="project" value="UniProtKB-KW"/>
</dbReference>
<dbReference type="InterPro" id="IPR006657">
    <property type="entry name" value="MoPterin_dinucl-bd_dom"/>
</dbReference>
<name>W4QTF7_HALA3</name>
<dbReference type="Pfam" id="PF01568">
    <property type="entry name" value="Molydop_binding"/>
    <property type="match status" value="1"/>
</dbReference>
<dbReference type="GO" id="GO:0051536">
    <property type="term" value="F:iron-sulfur cluster binding"/>
    <property type="evidence" value="ECO:0007669"/>
    <property type="project" value="UniProtKB-KW"/>
</dbReference>
<dbReference type="eggNOG" id="COG0243">
    <property type="taxonomic scope" value="Bacteria"/>
</dbReference>
<sequence length="127" mass="14391">MGGAGETPTKEFPLILTTGRVVYHYLSGNQTRRVDFLMQQCPVPYIEIHPELASQYNISNKEIVKVTTPRSSMEVEARITKAIRTDTLFIPYHWGKELAANLLTNPALDPVSRMPEFKVCTVKIEKI</sequence>
<evidence type="ECO:0000313" key="5">
    <source>
        <dbReference type="EMBL" id="GAE35192.1"/>
    </source>
</evidence>
<comment type="caution">
    <text evidence="5">The sequence shown here is derived from an EMBL/GenBank/DDBJ whole genome shotgun (WGS) entry which is preliminary data.</text>
</comment>
<dbReference type="CDD" id="cd00508">
    <property type="entry name" value="MopB_CT_Fdh-Nap-like"/>
    <property type="match status" value="1"/>
</dbReference>
<dbReference type="InterPro" id="IPR050123">
    <property type="entry name" value="Prok_molybdopt-oxidoreductase"/>
</dbReference>
<dbReference type="GO" id="GO:0016020">
    <property type="term" value="C:membrane"/>
    <property type="evidence" value="ECO:0007669"/>
    <property type="project" value="TreeGrafter"/>
</dbReference>
<keyword evidence="2" id="KW-0408">Iron</keyword>
<keyword evidence="1" id="KW-0479">Metal-binding</keyword>
<dbReference type="AlphaFoldDB" id="W4QTF7"/>
<reference evidence="5 6" key="1">
    <citation type="journal article" date="2014" name="Genome Announc.">
        <title>Draft Genome Sequences of Three Alkaliphilic Bacillus Strains, Bacillus wakoensis JCM 9140T, Bacillus akibai JCM 9157T, and Bacillus hemicellulosilyticus JCM 9152T.</title>
        <authorList>
            <person name="Yuki M."/>
            <person name="Oshima K."/>
            <person name="Suda W."/>
            <person name="Oshida Y."/>
            <person name="Kitamura K."/>
            <person name="Iida T."/>
            <person name="Hattori M."/>
            <person name="Ohkuma M."/>
        </authorList>
    </citation>
    <scope>NUCLEOTIDE SEQUENCE [LARGE SCALE GENOMIC DNA]</scope>
    <source>
        <strain evidence="5 6">JCM 9157</strain>
    </source>
</reference>
<keyword evidence="3" id="KW-0411">Iron-sulfur</keyword>
<evidence type="ECO:0000256" key="3">
    <source>
        <dbReference type="ARBA" id="ARBA00023014"/>
    </source>
</evidence>
<dbReference type="GO" id="GO:0003954">
    <property type="term" value="F:NADH dehydrogenase activity"/>
    <property type="evidence" value="ECO:0007669"/>
    <property type="project" value="TreeGrafter"/>
</dbReference>
<dbReference type="EMBL" id="BAUV01000015">
    <property type="protein sequence ID" value="GAE35192.1"/>
    <property type="molecule type" value="Genomic_DNA"/>
</dbReference>
<evidence type="ECO:0000256" key="1">
    <source>
        <dbReference type="ARBA" id="ARBA00022723"/>
    </source>
</evidence>
<keyword evidence="6" id="KW-1185">Reference proteome</keyword>
<dbReference type="PANTHER" id="PTHR43105:SF10">
    <property type="entry name" value="NADH-QUINONE OXIDOREDUCTASE SUBUNIT G"/>
    <property type="match status" value="1"/>
</dbReference>